<dbReference type="SUPFAM" id="SSF47413">
    <property type="entry name" value="lambda repressor-like DNA-binding domains"/>
    <property type="match status" value="1"/>
</dbReference>
<dbReference type="InterPro" id="IPR001387">
    <property type="entry name" value="Cro/C1-type_HTH"/>
</dbReference>
<sequence>MTNSVQEAREAFGLRLRELRKDSGISGRELAAHLGVHESKISRIEHGKATPSPDDVRAYCRLCNAEDELPELLASLHNIDAAYMEWRRVLGAGIKRAQQLVMKNEAAAEFIRNYEPQVIPGLLQTAEYAEAKLRSVIQFYNLPDDLDIGVSKRMERQQILYKRGHRFHFLISEKSLYGTVGNDAVMIGQLDRLLSIIGMPRVTLGIVPLTAEVIVSVENFMMFDNRLIKVEGHTAELTITQPREIALYGRAFDTLARQSVTGEAARNLIRAALDKRRARPKE</sequence>
<gene>
    <name evidence="2" type="ORF">IU459_27420</name>
</gene>
<dbReference type="InterPro" id="IPR043917">
    <property type="entry name" value="DUF5753"/>
</dbReference>
<evidence type="ECO:0000313" key="2">
    <source>
        <dbReference type="EMBL" id="MBF6301244.1"/>
    </source>
</evidence>
<dbReference type="Gene3D" id="1.10.260.40">
    <property type="entry name" value="lambda repressor-like DNA-binding domains"/>
    <property type="match status" value="1"/>
</dbReference>
<accession>A0ABS0D283</accession>
<dbReference type="CDD" id="cd00093">
    <property type="entry name" value="HTH_XRE"/>
    <property type="match status" value="1"/>
</dbReference>
<dbReference type="InterPro" id="IPR010982">
    <property type="entry name" value="Lambda_DNA-bd_dom_sf"/>
</dbReference>
<protein>
    <submittedName>
        <fullName evidence="2">Helix-turn-helix domain-containing protein</fullName>
    </submittedName>
</protein>
<reference evidence="2 3" key="1">
    <citation type="submission" date="2020-10" db="EMBL/GenBank/DDBJ databases">
        <title>Identification of Nocardia species via Next-generation sequencing and recognition of intraspecies genetic diversity.</title>
        <authorList>
            <person name="Li P."/>
            <person name="Li P."/>
            <person name="Lu B."/>
        </authorList>
    </citation>
    <scope>NUCLEOTIDE SEQUENCE [LARGE SCALE GENOMIC DNA]</scope>
    <source>
        <strain evidence="2 3">BJ06-0157</strain>
    </source>
</reference>
<dbReference type="Pfam" id="PF19054">
    <property type="entry name" value="DUF5753"/>
    <property type="match status" value="1"/>
</dbReference>
<dbReference type="EMBL" id="JADLQX010000024">
    <property type="protein sequence ID" value="MBF6301244.1"/>
    <property type="molecule type" value="Genomic_DNA"/>
</dbReference>
<organism evidence="2 3">
    <name type="scientific">Nocardia amamiensis</name>
    <dbReference type="NCBI Taxonomy" id="404578"/>
    <lineage>
        <taxon>Bacteria</taxon>
        <taxon>Bacillati</taxon>
        <taxon>Actinomycetota</taxon>
        <taxon>Actinomycetes</taxon>
        <taxon>Mycobacteriales</taxon>
        <taxon>Nocardiaceae</taxon>
        <taxon>Nocardia</taxon>
    </lineage>
</organism>
<dbReference type="Pfam" id="PF13560">
    <property type="entry name" value="HTH_31"/>
    <property type="match status" value="1"/>
</dbReference>
<name>A0ABS0D283_9NOCA</name>
<evidence type="ECO:0000259" key="1">
    <source>
        <dbReference type="PROSITE" id="PS50943"/>
    </source>
</evidence>
<comment type="caution">
    <text evidence="2">The sequence shown here is derived from an EMBL/GenBank/DDBJ whole genome shotgun (WGS) entry which is preliminary data.</text>
</comment>
<dbReference type="SMART" id="SM00530">
    <property type="entry name" value="HTH_XRE"/>
    <property type="match status" value="1"/>
</dbReference>
<evidence type="ECO:0000313" key="3">
    <source>
        <dbReference type="Proteomes" id="UP000702209"/>
    </source>
</evidence>
<keyword evidence="3" id="KW-1185">Reference proteome</keyword>
<dbReference type="Proteomes" id="UP000702209">
    <property type="component" value="Unassembled WGS sequence"/>
</dbReference>
<dbReference type="PROSITE" id="PS50943">
    <property type="entry name" value="HTH_CROC1"/>
    <property type="match status" value="1"/>
</dbReference>
<feature type="domain" description="HTH cro/C1-type" evidence="1">
    <location>
        <begin position="16"/>
        <end position="69"/>
    </location>
</feature>
<proteinExistence type="predicted"/>